<dbReference type="InterPro" id="IPR057268">
    <property type="entry name" value="Ribosomal_L18"/>
</dbReference>
<comment type="subcellular location">
    <subcellularLocation>
        <location evidence="1">Cytoplasm</location>
    </subcellularLocation>
</comment>
<dbReference type="InterPro" id="IPR005485">
    <property type="entry name" value="Rbsml_uL18_euk_arch"/>
</dbReference>
<feature type="domain" description="Large ribosomal subunit protein uL18 C-terminal eukaryotes" evidence="9">
    <location>
        <begin position="233"/>
        <end position="263"/>
    </location>
</feature>
<evidence type="ECO:0000256" key="5">
    <source>
        <dbReference type="ARBA" id="ARBA00022980"/>
    </source>
</evidence>
<dbReference type="Gene3D" id="3.30.420.100">
    <property type="match status" value="1"/>
</dbReference>
<keyword evidence="4" id="KW-0694">RNA-binding</keyword>
<dbReference type="Ensembl" id="ENSLCNT00005018079.1">
    <property type="protein sequence ID" value="ENSLCNP00005016129.1"/>
    <property type="gene ID" value="ENSLCNG00005010608.1"/>
</dbReference>
<dbReference type="PRINTS" id="PR00058">
    <property type="entry name" value="RIBOSOMALL5"/>
</dbReference>
<protein>
    <recommendedName>
        <fullName evidence="7">Large ribosomal subunit protein uL18</fullName>
    </recommendedName>
    <alternativeName>
        <fullName evidence="8">60S ribosomal protein L5</fullName>
    </alternativeName>
</protein>
<keyword evidence="11" id="KW-1185">Reference proteome</keyword>
<evidence type="ECO:0000256" key="4">
    <source>
        <dbReference type="ARBA" id="ARBA00022730"/>
    </source>
</evidence>
<dbReference type="GO" id="GO:0006412">
    <property type="term" value="P:translation"/>
    <property type="evidence" value="ECO:0007669"/>
    <property type="project" value="InterPro"/>
</dbReference>
<proteinExistence type="inferred from homology"/>
<dbReference type="AlphaFoldDB" id="A0A667GRC4"/>
<dbReference type="PANTHER" id="PTHR23410:SF12">
    <property type="entry name" value="LARGE RIBOSOMAL SUBUNIT PROTEIN UL18"/>
    <property type="match status" value="1"/>
</dbReference>
<evidence type="ECO:0000259" key="9">
    <source>
        <dbReference type="Pfam" id="PF14204"/>
    </source>
</evidence>
<dbReference type="Pfam" id="PF14204">
    <property type="entry name" value="Ribosomal_L18_c"/>
    <property type="match status" value="1"/>
</dbReference>
<gene>
    <name evidence="10" type="primary">RPL5</name>
</gene>
<keyword evidence="6" id="KW-0687">Ribonucleoprotein</keyword>
<reference evidence="10" key="1">
    <citation type="submission" date="2025-08" db="UniProtKB">
        <authorList>
            <consortium name="Ensembl"/>
        </authorList>
    </citation>
    <scope>IDENTIFICATION</scope>
</reference>
<dbReference type="GO" id="GO:0003735">
    <property type="term" value="F:structural constituent of ribosome"/>
    <property type="evidence" value="ECO:0007669"/>
    <property type="project" value="InterPro"/>
</dbReference>
<organism evidence="10 11">
    <name type="scientific">Lynx canadensis</name>
    <name type="common">Canada lynx</name>
    <name type="synonym">Felis canadensis</name>
    <dbReference type="NCBI Taxonomy" id="61383"/>
    <lineage>
        <taxon>Eukaryota</taxon>
        <taxon>Metazoa</taxon>
        <taxon>Chordata</taxon>
        <taxon>Craniata</taxon>
        <taxon>Vertebrata</taxon>
        <taxon>Euteleostomi</taxon>
        <taxon>Mammalia</taxon>
        <taxon>Eutheria</taxon>
        <taxon>Laurasiatheria</taxon>
        <taxon>Carnivora</taxon>
        <taxon>Feliformia</taxon>
        <taxon>Felidae</taxon>
        <taxon>Felinae</taxon>
        <taxon>Lynx</taxon>
    </lineage>
</organism>
<evidence type="ECO:0000256" key="3">
    <source>
        <dbReference type="ARBA" id="ARBA00022490"/>
    </source>
</evidence>
<keyword evidence="5" id="KW-0689">Ribosomal protein</keyword>
<evidence type="ECO:0000256" key="6">
    <source>
        <dbReference type="ARBA" id="ARBA00023274"/>
    </source>
</evidence>
<accession>A0A667GRC4</accession>
<evidence type="ECO:0000256" key="1">
    <source>
        <dbReference type="ARBA" id="ARBA00004496"/>
    </source>
</evidence>
<dbReference type="GO" id="GO:0022625">
    <property type="term" value="C:cytosolic large ribosomal subunit"/>
    <property type="evidence" value="ECO:0007669"/>
    <property type="project" value="TreeGrafter"/>
</dbReference>
<dbReference type="CDD" id="cd00432">
    <property type="entry name" value="Ribosomal_L18_L5e"/>
    <property type="match status" value="1"/>
</dbReference>
<dbReference type="GO" id="GO:0008097">
    <property type="term" value="F:5S rRNA binding"/>
    <property type="evidence" value="ECO:0007669"/>
    <property type="project" value="InterPro"/>
</dbReference>
<dbReference type="Proteomes" id="UP000472241">
    <property type="component" value="Unplaced"/>
</dbReference>
<dbReference type="FunFam" id="3.30.420.100:FF:000017">
    <property type="entry name" value="Uncharacterized protein"/>
    <property type="match status" value="1"/>
</dbReference>
<evidence type="ECO:0000256" key="7">
    <source>
        <dbReference type="ARBA" id="ARBA00035197"/>
    </source>
</evidence>
<evidence type="ECO:0000256" key="8">
    <source>
        <dbReference type="ARBA" id="ARBA00035352"/>
    </source>
</evidence>
<keyword evidence="4" id="KW-0699">rRNA-binding</keyword>
<comment type="similarity">
    <text evidence="2">Belongs to the universal ribosomal protein uL18 family.</text>
</comment>
<evidence type="ECO:0000313" key="10">
    <source>
        <dbReference type="Ensembl" id="ENSLCNP00005016129.1"/>
    </source>
</evidence>
<sequence>MFTILEDSAVEQTFLNCLFSPPEGKTDYYARKRLVIQDKNKYNTPKYRMIVRVTNRDIICQIAYARIEGDMIVCAAYAHELPKYGVKVGLTNYAAAYCTGLLLARRLLNRFGMDKIYEGQVEVTGDEYNVESIDGQPGAFTCYLDAGLARTTTGNKVFGALKGAVDGGLSIPHSTKRFPGYDSESKEFNAEVHRKHIMGQNVADYMRYLMEEDEDAYKKQFSQYIKNNVTPDMEEMYKKAHAAIRENPVYEKKPKKEVKKKRYASSCCLFKRGWEEFLALFCVTQTLTEVVQTRSLTLHDVAEVRGTRFAKVIMVVEMY</sequence>
<dbReference type="PANTHER" id="PTHR23410">
    <property type="entry name" value="RIBOSOMAL PROTEIN L5-RELATED"/>
    <property type="match status" value="1"/>
</dbReference>
<dbReference type="InterPro" id="IPR025607">
    <property type="entry name" value="Ribosomal_uL18_C_euk"/>
</dbReference>
<dbReference type="SUPFAM" id="SSF53137">
    <property type="entry name" value="Translational machinery components"/>
    <property type="match status" value="1"/>
</dbReference>
<evidence type="ECO:0000313" key="11">
    <source>
        <dbReference type="Proteomes" id="UP000472241"/>
    </source>
</evidence>
<reference evidence="10" key="2">
    <citation type="submission" date="2025-09" db="UniProtKB">
        <authorList>
            <consortium name="Ensembl"/>
        </authorList>
    </citation>
    <scope>IDENTIFICATION</scope>
</reference>
<name>A0A667GRC4_LYNCA</name>
<keyword evidence="3" id="KW-0963">Cytoplasm</keyword>
<dbReference type="GO" id="GO:0000027">
    <property type="term" value="P:ribosomal large subunit assembly"/>
    <property type="evidence" value="ECO:0007669"/>
    <property type="project" value="TreeGrafter"/>
</dbReference>
<evidence type="ECO:0000256" key="2">
    <source>
        <dbReference type="ARBA" id="ARBA00007116"/>
    </source>
</evidence>
<dbReference type="Pfam" id="PF17144">
    <property type="entry name" value="Ribosomal_L5e"/>
    <property type="match status" value="1"/>
</dbReference>